<organism evidence="2 3">
    <name type="scientific">Metschnikowia aff. pulcherrima</name>
    <dbReference type="NCBI Taxonomy" id="2163413"/>
    <lineage>
        <taxon>Eukaryota</taxon>
        <taxon>Fungi</taxon>
        <taxon>Dikarya</taxon>
        <taxon>Ascomycota</taxon>
        <taxon>Saccharomycotina</taxon>
        <taxon>Pichiomycetes</taxon>
        <taxon>Metschnikowiaceae</taxon>
        <taxon>Metschnikowia</taxon>
    </lineage>
</organism>
<dbReference type="AlphaFoldDB" id="A0A4P6XIR4"/>
<dbReference type="Proteomes" id="UP000292447">
    <property type="component" value="Chromosome II"/>
</dbReference>
<evidence type="ECO:0000313" key="2">
    <source>
        <dbReference type="EMBL" id="QBM87172.1"/>
    </source>
</evidence>
<evidence type="ECO:0000313" key="3">
    <source>
        <dbReference type="Proteomes" id="UP000292447"/>
    </source>
</evidence>
<dbReference type="InterPro" id="IPR013240">
    <property type="entry name" value="DNA-dir_RNA_pol1_su_RPA34"/>
</dbReference>
<proteinExistence type="predicted"/>
<dbReference type="Gene3D" id="6.20.250.70">
    <property type="match status" value="1"/>
</dbReference>
<dbReference type="STRING" id="2163413.A0A4P6XIR4"/>
<keyword evidence="3" id="KW-1185">Reference proteome</keyword>
<gene>
    <name evidence="2" type="primary">MPUL0B03710</name>
    <name evidence="2" type="ORF">METSCH_B03710</name>
</gene>
<dbReference type="GO" id="GO:0006360">
    <property type="term" value="P:transcription by RNA polymerase I"/>
    <property type="evidence" value="ECO:0007669"/>
    <property type="project" value="InterPro"/>
</dbReference>
<feature type="compositionally biased region" description="Basic and acidic residues" evidence="1">
    <location>
        <begin position="164"/>
        <end position="178"/>
    </location>
</feature>
<accession>A0A4P6XIR4</accession>
<dbReference type="PANTHER" id="PTHR28155:SF1">
    <property type="entry name" value="DNA-DIRECTED RNA POLYMERASE I SUBUNIT RPA34.5-DOMAIN-CONTAINING PROTEIN"/>
    <property type="match status" value="1"/>
</dbReference>
<reference evidence="3" key="1">
    <citation type="submission" date="2019-03" db="EMBL/GenBank/DDBJ databases">
        <title>Snf2 controls pulcherriminic acid biosynthesis and connects pigmentation and antifungal activity of the yeast Metschnikowia pulcherrima.</title>
        <authorList>
            <person name="Gore-Lloyd D."/>
            <person name="Sumann I."/>
            <person name="Brachmann A.O."/>
            <person name="Schneeberger K."/>
            <person name="Ortiz-Merino R.A."/>
            <person name="Moreno-Beltran M."/>
            <person name="Schlaefli M."/>
            <person name="Kirner P."/>
            <person name="Santos Kron A."/>
            <person name="Wolfe K.H."/>
            <person name="Piel J."/>
            <person name="Ahrens C.H."/>
            <person name="Henk D."/>
            <person name="Freimoser F.M."/>
        </authorList>
    </citation>
    <scope>NUCLEOTIDE SEQUENCE [LARGE SCALE GENOMIC DNA]</scope>
    <source>
        <strain evidence="3">APC 1.2</strain>
    </source>
</reference>
<feature type="region of interest" description="Disordered" evidence="1">
    <location>
        <begin position="164"/>
        <end position="231"/>
    </location>
</feature>
<evidence type="ECO:0000256" key="1">
    <source>
        <dbReference type="SAM" id="MobiDB-lite"/>
    </source>
</evidence>
<name>A0A4P6XIR4_9ASCO</name>
<dbReference type="GO" id="GO:0000428">
    <property type="term" value="C:DNA-directed RNA polymerase complex"/>
    <property type="evidence" value="ECO:0007669"/>
    <property type="project" value="UniProtKB-KW"/>
</dbReference>
<dbReference type="PANTHER" id="PTHR28155">
    <property type="entry name" value="ACR243WP"/>
    <property type="match status" value="1"/>
</dbReference>
<dbReference type="InterPro" id="IPR053263">
    <property type="entry name" value="Euk_RPA34_RNAP_subunit"/>
</dbReference>
<feature type="compositionally biased region" description="Basic residues" evidence="1">
    <location>
        <begin position="203"/>
        <end position="225"/>
    </location>
</feature>
<feature type="compositionally biased region" description="Basic and acidic residues" evidence="1">
    <location>
        <begin position="189"/>
        <end position="202"/>
    </location>
</feature>
<sequence length="231" mass="26839">MSSLKSDKVVYDSESGSEYEDKAFEPPKHFRKIAIPTPQTTAQNKEIWLIKTPRGFPVSKLKTLPVSFTATKVKNDGVKPFKVQNSDFQVNEEHFSADTAKYHIVNNELLNKKIDRFFTIREVVRVPEINYDVMVEPRKDVEKATDLRMRHFATGYAAKDFKEAHPIPEPRLDADGKVVKRAKVAIENSEQKEDEESKDKKEKKEKKDKKDKKEKKDKKDKKKKDKSKEKD</sequence>
<dbReference type="Pfam" id="PF08208">
    <property type="entry name" value="RNA_polI_A34"/>
    <property type="match status" value="1"/>
</dbReference>
<protein>
    <submittedName>
        <fullName evidence="2">DNA-directed RNA polymerase I subunit RPA34</fullName>
    </submittedName>
</protein>
<dbReference type="EMBL" id="CP034457">
    <property type="protein sequence ID" value="QBM87172.1"/>
    <property type="molecule type" value="Genomic_DNA"/>
</dbReference>
<feature type="compositionally biased region" description="Basic and acidic residues" evidence="1">
    <location>
        <begin position="1"/>
        <end position="11"/>
    </location>
</feature>
<keyword evidence="2" id="KW-0804">Transcription</keyword>
<feature type="region of interest" description="Disordered" evidence="1">
    <location>
        <begin position="1"/>
        <end position="23"/>
    </location>
</feature>
<keyword evidence="2" id="KW-0240">DNA-directed RNA polymerase</keyword>